<dbReference type="InterPro" id="IPR000073">
    <property type="entry name" value="AB_hydrolase_1"/>
</dbReference>
<dbReference type="Proteomes" id="UP000886883">
    <property type="component" value="Unassembled WGS sequence"/>
</dbReference>
<name>A0A9D2MPJ0_9FIRM</name>
<proteinExistence type="predicted"/>
<dbReference type="PANTHER" id="PTHR46438">
    <property type="entry name" value="ALPHA/BETA-HYDROLASES SUPERFAMILY PROTEIN"/>
    <property type="match status" value="1"/>
</dbReference>
<dbReference type="GO" id="GO:0016787">
    <property type="term" value="F:hydrolase activity"/>
    <property type="evidence" value="ECO:0007669"/>
    <property type="project" value="UniProtKB-KW"/>
</dbReference>
<evidence type="ECO:0000259" key="1">
    <source>
        <dbReference type="Pfam" id="PF00561"/>
    </source>
</evidence>
<organism evidence="2 3">
    <name type="scientific">Candidatus Eisenbergiella merdigallinarum</name>
    <dbReference type="NCBI Taxonomy" id="2838552"/>
    <lineage>
        <taxon>Bacteria</taxon>
        <taxon>Bacillati</taxon>
        <taxon>Bacillota</taxon>
        <taxon>Clostridia</taxon>
        <taxon>Lachnospirales</taxon>
        <taxon>Lachnospiraceae</taxon>
        <taxon>Eisenbergiella</taxon>
    </lineage>
</organism>
<dbReference type="Pfam" id="PF00561">
    <property type="entry name" value="Abhydrolase_1"/>
    <property type="match status" value="1"/>
</dbReference>
<accession>A0A9D2MPJ0</accession>
<reference evidence="2" key="1">
    <citation type="journal article" date="2021" name="PeerJ">
        <title>Extensive microbial diversity within the chicken gut microbiome revealed by metagenomics and culture.</title>
        <authorList>
            <person name="Gilroy R."/>
            <person name="Ravi A."/>
            <person name="Getino M."/>
            <person name="Pursley I."/>
            <person name="Horton D.L."/>
            <person name="Alikhan N.F."/>
            <person name="Baker D."/>
            <person name="Gharbi K."/>
            <person name="Hall N."/>
            <person name="Watson M."/>
            <person name="Adriaenssens E.M."/>
            <person name="Foster-Nyarko E."/>
            <person name="Jarju S."/>
            <person name="Secka A."/>
            <person name="Antonio M."/>
            <person name="Oren A."/>
            <person name="Chaudhuri R.R."/>
            <person name="La Ragione R."/>
            <person name="Hildebrand F."/>
            <person name="Pallen M.J."/>
        </authorList>
    </citation>
    <scope>NUCLEOTIDE SEQUENCE</scope>
    <source>
        <strain evidence="2">USAMLcec3-2134</strain>
    </source>
</reference>
<evidence type="ECO:0000313" key="3">
    <source>
        <dbReference type="Proteomes" id="UP000886883"/>
    </source>
</evidence>
<reference evidence="2" key="2">
    <citation type="submission" date="2021-04" db="EMBL/GenBank/DDBJ databases">
        <authorList>
            <person name="Gilroy R."/>
        </authorList>
    </citation>
    <scope>NUCLEOTIDE SEQUENCE</scope>
    <source>
        <strain evidence="2">USAMLcec3-2134</strain>
    </source>
</reference>
<dbReference type="InterPro" id="IPR029058">
    <property type="entry name" value="AB_hydrolase_fold"/>
</dbReference>
<dbReference type="EMBL" id="DWXE01000005">
    <property type="protein sequence ID" value="HJB90026.1"/>
    <property type="molecule type" value="Genomic_DNA"/>
</dbReference>
<dbReference type="PANTHER" id="PTHR46438:SF2">
    <property type="entry name" value="ALPHA_BETA-HYDROLASES SUPERFAMILY PROTEIN"/>
    <property type="match status" value="1"/>
</dbReference>
<sequence length="373" mass="42452">MKIAGIVFLGMIVLAAVAFRIYWYHNMHWYDGYERALKRAGAEEKQVVLPDGSVINYGEVENEKPALLLIHGQMSIWEDYAPVLPKLSQKWHVYAVDVYGHGGSEHDERLYRLDVNGDALIWFIDHVIGEPAVVAGHSNGAITAAYIAAFGGENIAGAVLEDPPVFSTAGEGWQESFAWLDTYRTLHDYNQSDKSECWEAYYLRRCYWGQLFMCDAMPGIADYAQKYHEKRPEEAVKIGFLPSKIWYVFEYAREYDFAYGERFYDLSWNHGLTHEEILSAIKVPCIYLHAKESVHENGTYLCAASREQAERAAACIGDRCRLIETGTSDHVIHTVYSDLYIDAVNSLQKEGENVKREFNHAAKRPWDVPGGSR</sequence>
<protein>
    <submittedName>
        <fullName evidence="2">Alpha/beta hydrolase</fullName>
    </submittedName>
</protein>
<comment type="caution">
    <text evidence="2">The sequence shown here is derived from an EMBL/GenBank/DDBJ whole genome shotgun (WGS) entry which is preliminary data.</text>
</comment>
<dbReference type="AlphaFoldDB" id="A0A9D2MPJ0"/>
<dbReference type="SUPFAM" id="SSF53474">
    <property type="entry name" value="alpha/beta-Hydrolases"/>
    <property type="match status" value="1"/>
</dbReference>
<evidence type="ECO:0000313" key="2">
    <source>
        <dbReference type="EMBL" id="HJB90026.1"/>
    </source>
</evidence>
<feature type="domain" description="AB hydrolase-1" evidence="1">
    <location>
        <begin position="65"/>
        <end position="180"/>
    </location>
</feature>
<dbReference type="Gene3D" id="3.40.50.1820">
    <property type="entry name" value="alpha/beta hydrolase"/>
    <property type="match status" value="1"/>
</dbReference>
<keyword evidence="2" id="KW-0378">Hydrolase</keyword>
<gene>
    <name evidence="2" type="ORF">H9763_00975</name>
</gene>